<dbReference type="Gene3D" id="3.40.50.1820">
    <property type="entry name" value="alpha/beta hydrolase"/>
    <property type="match status" value="1"/>
</dbReference>
<accession>A0ABR7SDU6</accession>
<dbReference type="InterPro" id="IPR050261">
    <property type="entry name" value="FrsA_esterase"/>
</dbReference>
<proteinExistence type="inferred from homology"/>
<dbReference type="InterPro" id="IPR029058">
    <property type="entry name" value="AB_hydrolase_fold"/>
</dbReference>
<protein>
    <submittedName>
        <fullName evidence="3">Dienelactone hydrolase family protein</fullName>
    </submittedName>
</protein>
<comment type="caution">
    <text evidence="3">The sequence shown here is derived from an EMBL/GenBank/DDBJ whole genome shotgun (WGS) entry which is preliminary data.</text>
</comment>
<gene>
    <name evidence="3" type="ORF">H9Y04_09300</name>
</gene>
<reference evidence="3 4" key="1">
    <citation type="submission" date="2020-08" db="EMBL/GenBank/DDBJ databases">
        <title>Genemic of Streptomyces polyaspartic.</title>
        <authorList>
            <person name="Liu W."/>
        </authorList>
    </citation>
    <scope>NUCLEOTIDE SEQUENCE [LARGE SCALE GENOMIC DNA]</scope>
    <source>
        <strain evidence="3 4">TRM66268-LWL</strain>
    </source>
</reference>
<dbReference type="Proteomes" id="UP000642284">
    <property type="component" value="Unassembled WGS sequence"/>
</dbReference>
<keyword evidence="3" id="KW-0378">Hydrolase</keyword>
<feature type="domain" description="Dienelactone hydrolase" evidence="2">
    <location>
        <begin position="161"/>
        <end position="363"/>
    </location>
</feature>
<dbReference type="InterPro" id="IPR002925">
    <property type="entry name" value="Dienelactn_hydro"/>
</dbReference>
<organism evidence="3 4">
    <name type="scientific">Streptomyces polyasparticus</name>
    <dbReference type="NCBI Taxonomy" id="2767826"/>
    <lineage>
        <taxon>Bacteria</taxon>
        <taxon>Bacillati</taxon>
        <taxon>Actinomycetota</taxon>
        <taxon>Actinomycetes</taxon>
        <taxon>Kitasatosporales</taxon>
        <taxon>Streptomycetaceae</taxon>
        <taxon>Streptomyces</taxon>
    </lineage>
</organism>
<evidence type="ECO:0000313" key="3">
    <source>
        <dbReference type="EMBL" id="MBC9712767.1"/>
    </source>
</evidence>
<keyword evidence="4" id="KW-1185">Reference proteome</keyword>
<evidence type="ECO:0000259" key="2">
    <source>
        <dbReference type="Pfam" id="PF01738"/>
    </source>
</evidence>
<dbReference type="PANTHER" id="PTHR22946">
    <property type="entry name" value="DIENELACTONE HYDROLASE DOMAIN-CONTAINING PROTEIN-RELATED"/>
    <property type="match status" value="1"/>
</dbReference>
<dbReference type="PANTHER" id="PTHR22946:SF8">
    <property type="entry name" value="ACETYL XYLAN ESTERASE DOMAIN-CONTAINING PROTEIN"/>
    <property type="match status" value="1"/>
</dbReference>
<dbReference type="GO" id="GO:0016787">
    <property type="term" value="F:hydrolase activity"/>
    <property type="evidence" value="ECO:0007669"/>
    <property type="project" value="UniProtKB-KW"/>
</dbReference>
<evidence type="ECO:0000313" key="4">
    <source>
        <dbReference type="Proteomes" id="UP000642284"/>
    </source>
</evidence>
<dbReference type="SUPFAM" id="SSF53474">
    <property type="entry name" value="alpha/beta-Hydrolases"/>
    <property type="match status" value="1"/>
</dbReference>
<dbReference type="Pfam" id="PF01738">
    <property type="entry name" value="DLH"/>
    <property type="match status" value="1"/>
</dbReference>
<comment type="similarity">
    <text evidence="1">Belongs to the AB hydrolase superfamily.</text>
</comment>
<name>A0ABR7SDU6_9ACTN</name>
<dbReference type="EMBL" id="JACTVJ010000005">
    <property type="protein sequence ID" value="MBC9712767.1"/>
    <property type="molecule type" value="Genomic_DNA"/>
</dbReference>
<evidence type="ECO:0000256" key="1">
    <source>
        <dbReference type="ARBA" id="ARBA00008645"/>
    </source>
</evidence>
<dbReference type="RefSeq" id="WP_187813258.1">
    <property type="nucleotide sequence ID" value="NZ_JACTVJ010000005.1"/>
</dbReference>
<sequence length="382" mass="41359">MADAAGRRSLASGCQGPAAEPVEGNLPAFHGALKAELDFPSAWGRSPVRDFRAWRRAARATVEEHLLVDRQDGTPYAPEFTAGPRGDGCTRESVTISLTRYERVRGALLTPRGPGPFPAVLLLHDHGSMFAIGKEKLVRPWGDDAGRAVAQAWVNRHFSGRFIGDELARRGYVVLCLDALGWGDRGPVAYGQQQALASNLFHLGSSLAGLMAREDARAAEFLAGLDRVDARRVAALGFSMGAYRAWQTAALTDSVRAAAAVCWMTGLREMMVPGNNTLRGQSSYCMLHPGLSRFLDFPDVASIAAPRPMLFFHGGLDPLFPAEGVAAAHAKMRAVWRSVGAEERLHLKTWPGLGHVFVAPMQDEVFDWLDTVLRPSHVSSPG</sequence>